<dbReference type="Gene3D" id="3.90.700.10">
    <property type="entry name" value="Succinate dehydrogenase/fumarate reductase flavoprotein, catalytic domain"/>
    <property type="match status" value="1"/>
</dbReference>
<keyword evidence="3" id="KW-0274">FAD</keyword>
<comment type="similarity">
    <text evidence="7">Belongs to the FAD-dependent oxidoreductase 2 family. 3-oxosteroid dehydrogenase subfamily.</text>
</comment>
<dbReference type="SUPFAM" id="SSF51905">
    <property type="entry name" value="FAD/NAD(P)-binding domain"/>
    <property type="match status" value="1"/>
</dbReference>
<comment type="catalytic activity">
    <reaction evidence="6">
        <text>a 3-oxosteroid + A = a 3-oxo-Delta(1)-steroid + AH2</text>
        <dbReference type="Rhea" id="RHEA:13329"/>
        <dbReference type="ChEBI" id="CHEBI:13193"/>
        <dbReference type="ChEBI" id="CHEBI:17499"/>
        <dbReference type="ChEBI" id="CHEBI:20156"/>
        <dbReference type="ChEBI" id="CHEBI:47788"/>
        <dbReference type="EC" id="1.3.99.4"/>
    </reaction>
</comment>
<name>M1MU52_9CORY</name>
<dbReference type="KEGG" id="chn:A605_01175"/>
<dbReference type="InterPro" id="IPR050315">
    <property type="entry name" value="FAD-oxidoreductase_2"/>
</dbReference>
<keyword evidence="5" id="KW-0753">Steroid metabolism</keyword>
<evidence type="ECO:0000256" key="5">
    <source>
        <dbReference type="ARBA" id="ARBA00023221"/>
    </source>
</evidence>
<evidence type="ECO:0000256" key="4">
    <source>
        <dbReference type="ARBA" id="ARBA00023002"/>
    </source>
</evidence>
<dbReference type="EMBL" id="CP003697">
    <property type="protein sequence ID" value="AGF71249.1"/>
    <property type="molecule type" value="Genomic_DNA"/>
</dbReference>
<organism evidence="11 12">
    <name type="scientific">Corynebacterium halotolerans YIM 70093 = DSM 44683</name>
    <dbReference type="NCBI Taxonomy" id="1121362"/>
    <lineage>
        <taxon>Bacteria</taxon>
        <taxon>Bacillati</taxon>
        <taxon>Actinomycetota</taxon>
        <taxon>Actinomycetes</taxon>
        <taxon>Mycobacteriales</taxon>
        <taxon>Corynebacteriaceae</taxon>
        <taxon>Corynebacterium</taxon>
    </lineage>
</organism>
<evidence type="ECO:0000256" key="9">
    <source>
        <dbReference type="ARBA" id="ARBA00069709"/>
    </source>
</evidence>
<dbReference type="FunFam" id="3.50.50.60:FF:000208">
    <property type="entry name" value="3-ketosteroid dehydrogenase"/>
    <property type="match status" value="1"/>
</dbReference>
<sequence length="566" mass="59645">MTHLNNREHTYDVIVVGGGSGLLGAITAARAGLRVLVVEKSGYLGGSTALSGGGMWMPGNEVVAQEGAVDSPERVEAYLDAVVGDTAPRGLRTTYLRNAPAVVEELREVTPLEFMHMSEYADYFSDRVGGSTAGRSIESLPFDLNSLGEDAALVRPGLMAAPVPMPVTGSDYRWMNLMLRRPARALPKIAVRAVQGIGGRILGRNMVVGGTALAAGLVAGARRAGVEMWTNAPLTGLVLDDGRVTGAVVDRDGQSVRVAATGGVLLAAGGFDHNIELRQKHQSPALQAGWAFGNPANTGDVLQIAQEAGAATSLLDQAWWFPAVPPAEEGGRPSVLLAERSLPGSMIVDSSGHRFFNESADYMTAGQIMLGHDDGGDPHLPAWLIFDQRYRNSYVFGGGSMPGAPLPQSWYDAGIAHRAASIGELADKLGTPGLVDGVARFNLLAAQGNDDDFGRGRSHYDRYYGDPTNTPNPNLRPLTRGPFHAVQVVPGDLGTCGGVDTDEQARVLRADGTPIEGLYASGNVSANVFGRYYPGPGATIGQGVVFSWLAARHMADRVRTGVTVRA</sequence>
<keyword evidence="12" id="KW-1185">Reference proteome</keyword>
<dbReference type="Gene3D" id="3.50.50.60">
    <property type="entry name" value="FAD/NAD(P)-binding domain"/>
    <property type="match status" value="2"/>
</dbReference>
<dbReference type="InterPro" id="IPR036188">
    <property type="entry name" value="FAD/NAD-bd_sf"/>
</dbReference>
<gene>
    <name evidence="11" type="ORF">A605_01175</name>
</gene>
<evidence type="ECO:0000313" key="12">
    <source>
        <dbReference type="Proteomes" id="UP000011723"/>
    </source>
</evidence>
<dbReference type="PANTHER" id="PTHR43400:SF10">
    <property type="entry name" value="3-OXOSTEROID 1-DEHYDROGENASE"/>
    <property type="match status" value="1"/>
</dbReference>
<feature type="domain" description="FAD-dependent oxidoreductase 2 FAD-binding" evidence="10">
    <location>
        <begin position="12"/>
        <end position="539"/>
    </location>
</feature>
<evidence type="ECO:0000256" key="6">
    <source>
        <dbReference type="ARBA" id="ARBA00051951"/>
    </source>
</evidence>
<dbReference type="GO" id="GO:0008202">
    <property type="term" value="P:steroid metabolic process"/>
    <property type="evidence" value="ECO:0007669"/>
    <property type="project" value="UniProtKB-KW"/>
</dbReference>
<evidence type="ECO:0000256" key="7">
    <source>
        <dbReference type="ARBA" id="ARBA00061147"/>
    </source>
</evidence>
<dbReference type="eggNOG" id="COG1053">
    <property type="taxonomic scope" value="Bacteria"/>
</dbReference>
<dbReference type="EC" id="1.3.99.4" evidence="8"/>
<dbReference type="HOGENOM" id="CLU_011398_4_2_11"/>
<evidence type="ECO:0000256" key="8">
    <source>
        <dbReference type="ARBA" id="ARBA00066536"/>
    </source>
</evidence>
<keyword evidence="2" id="KW-0285">Flavoprotein</keyword>
<dbReference type="STRING" id="1121362.A605_01175"/>
<keyword evidence="4" id="KW-0560">Oxidoreductase</keyword>
<dbReference type="Pfam" id="PF00890">
    <property type="entry name" value="FAD_binding_2"/>
    <property type="match status" value="1"/>
</dbReference>
<keyword evidence="5" id="KW-0443">Lipid metabolism</keyword>
<comment type="cofactor">
    <cofactor evidence="1">
        <name>FAD</name>
        <dbReference type="ChEBI" id="CHEBI:57692"/>
    </cofactor>
</comment>
<dbReference type="PATRIC" id="fig|1121362.3.peg.227"/>
<dbReference type="PANTHER" id="PTHR43400">
    <property type="entry name" value="FUMARATE REDUCTASE"/>
    <property type="match status" value="1"/>
</dbReference>
<dbReference type="Proteomes" id="UP000011723">
    <property type="component" value="Chromosome"/>
</dbReference>
<evidence type="ECO:0000256" key="3">
    <source>
        <dbReference type="ARBA" id="ARBA00022827"/>
    </source>
</evidence>
<dbReference type="RefSeq" id="WP_015399673.1">
    <property type="nucleotide sequence ID" value="NC_020302.1"/>
</dbReference>
<evidence type="ECO:0000256" key="2">
    <source>
        <dbReference type="ARBA" id="ARBA00022630"/>
    </source>
</evidence>
<dbReference type="AlphaFoldDB" id="M1MU52"/>
<protein>
    <recommendedName>
        <fullName evidence="9">3-oxosteroid 1-dehydrogenase</fullName>
        <ecNumber evidence="8">1.3.99.4</ecNumber>
    </recommendedName>
</protein>
<dbReference type="SUPFAM" id="SSF56425">
    <property type="entry name" value="Succinate dehydrogenase/fumarate reductase flavoprotein, catalytic domain"/>
    <property type="match status" value="1"/>
</dbReference>
<evidence type="ECO:0000259" key="10">
    <source>
        <dbReference type="Pfam" id="PF00890"/>
    </source>
</evidence>
<evidence type="ECO:0000313" key="11">
    <source>
        <dbReference type="EMBL" id="AGF71249.1"/>
    </source>
</evidence>
<evidence type="ECO:0000256" key="1">
    <source>
        <dbReference type="ARBA" id="ARBA00001974"/>
    </source>
</evidence>
<dbReference type="InterPro" id="IPR003953">
    <property type="entry name" value="FAD-dep_OxRdtase_2_FAD-bd"/>
</dbReference>
<dbReference type="GO" id="GO:0047571">
    <property type="term" value="F:3-oxosteroid 1-dehydrogenase activity"/>
    <property type="evidence" value="ECO:0007669"/>
    <property type="project" value="UniProtKB-EC"/>
</dbReference>
<accession>M1MU52</accession>
<dbReference type="InterPro" id="IPR027477">
    <property type="entry name" value="Succ_DH/fumarate_Rdtase_cat_sf"/>
</dbReference>
<proteinExistence type="inferred from homology"/>
<reference evidence="11 12" key="1">
    <citation type="journal article" date="2012" name="Stand. Genomic Sci.">
        <title>Genome sequence of the halotolerant bacterium Corynebacterium halotolerans type strain YIM 70093(T) (= DSM 44683(T)).</title>
        <authorList>
            <person name="Ruckert C."/>
            <person name="Albersmeier A."/>
            <person name="Al-Dilaimi A."/>
            <person name="Niehaus K."/>
            <person name="Szczepanowski R."/>
            <person name="Kalinowski J."/>
        </authorList>
    </citation>
    <scope>NUCLEOTIDE SEQUENCE [LARGE SCALE GENOMIC DNA]</scope>
    <source>
        <strain evidence="11">YIM 70093</strain>
    </source>
</reference>